<reference evidence="1" key="1">
    <citation type="submission" date="2022-09" db="EMBL/GenBank/DDBJ databases">
        <title>Maribacter litopenaei sp. nov., isolated from the intestinal tract of the Pacific White Shrimp, Litopenaeus vannamei.</title>
        <authorList>
            <person name="Kim S.Y."/>
            <person name="Hwang C.Y."/>
        </authorList>
    </citation>
    <scope>NUCLEOTIDE SEQUENCE</scope>
    <source>
        <strain evidence="1">HL-LV01</strain>
    </source>
</reference>
<dbReference type="Proteomes" id="UP001059209">
    <property type="component" value="Chromosome"/>
</dbReference>
<accession>A0ABY5Y941</accession>
<organism evidence="1 2">
    <name type="scientific">Maribacter litopenaei</name>
    <dbReference type="NCBI Taxonomy" id="2976127"/>
    <lineage>
        <taxon>Bacteria</taxon>
        <taxon>Pseudomonadati</taxon>
        <taxon>Bacteroidota</taxon>
        <taxon>Flavobacteriia</taxon>
        <taxon>Flavobacteriales</taxon>
        <taxon>Flavobacteriaceae</taxon>
        <taxon>Maribacter</taxon>
    </lineage>
</organism>
<sequence>MFKAIRENTDLNNAEYGAKSTLTAIMGRMATYSGEVIKWEDAMQSTLQLVPDDMTWDTPPPVMPKADGFYEIPTPGKTKVL</sequence>
<evidence type="ECO:0000313" key="1">
    <source>
        <dbReference type="EMBL" id="UWX54872.1"/>
    </source>
</evidence>
<proteinExistence type="predicted"/>
<name>A0ABY5Y941_9FLAO</name>
<evidence type="ECO:0008006" key="3">
    <source>
        <dbReference type="Google" id="ProtNLM"/>
    </source>
</evidence>
<keyword evidence="2" id="KW-1185">Reference proteome</keyword>
<evidence type="ECO:0000313" key="2">
    <source>
        <dbReference type="Proteomes" id="UP001059209"/>
    </source>
</evidence>
<dbReference type="RefSeq" id="WP_260572726.1">
    <property type="nucleotide sequence ID" value="NZ_CP104205.1"/>
</dbReference>
<protein>
    <recommendedName>
        <fullName evidence="3">Gfo/Idh/MocA-like oxidoreductase bacterial type C-terminal domain-containing protein</fullName>
    </recommendedName>
</protein>
<gene>
    <name evidence="1" type="ORF">NYZ99_19370</name>
</gene>
<dbReference type="EMBL" id="CP104205">
    <property type="protein sequence ID" value="UWX54872.1"/>
    <property type="molecule type" value="Genomic_DNA"/>
</dbReference>